<evidence type="ECO:0008006" key="3">
    <source>
        <dbReference type="Google" id="ProtNLM"/>
    </source>
</evidence>
<dbReference type="RefSeq" id="WP_309867992.1">
    <property type="nucleotide sequence ID" value="NZ_JAVDQG010000007.1"/>
</dbReference>
<comment type="caution">
    <text evidence="1">The sequence shown here is derived from an EMBL/GenBank/DDBJ whole genome shotgun (WGS) entry which is preliminary data.</text>
</comment>
<dbReference type="Proteomes" id="UP001185012">
    <property type="component" value="Unassembled WGS sequence"/>
</dbReference>
<gene>
    <name evidence="1" type="ORF">JOE21_003151</name>
</gene>
<evidence type="ECO:0000313" key="2">
    <source>
        <dbReference type="Proteomes" id="UP001185012"/>
    </source>
</evidence>
<dbReference type="Pfam" id="PF10764">
    <property type="entry name" value="Gin"/>
    <property type="match status" value="1"/>
</dbReference>
<dbReference type="InterPro" id="IPR019700">
    <property type="entry name" value="Sigma-G_inhibitor_Gin"/>
</dbReference>
<keyword evidence="2" id="KW-1185">Reference proteome</keyword>
<organism evidence="1 2">
    <name type="scientific">Desmospora profundinema</name>
    <dbReference type="NCBI Taxonomy" id="1571184"/>
    <lineage>
        <taxon>Bacteria</taxon>
        <taxon>Bacillati</taxon>
        <taxon>Bacillota</taxon>
        <taxon>Bacilli</taxon>
        <taxon>Bacillales</taxon>
        <taxon>Thermoactinomycetaceae</taxon>
        <taxon>Desmospora</taxon>
    </lineage>
</organism>
<accession>A0ABU1ISG2</accession>
<sequence>MAESIDRISCVVCQEEQTEGITILEAFICKDCERDIVKTEVEDMRYPHYVVQMRQLWMDRDTTTERGL</sequence>
<dbReference type="EMBL" id="JAVDQG010000007">
    <property type="protein sequence ID" value="MDR6227139.1"/>
    <property type="molecule type" value="Genomic_DNA"/>
</dbReference>
<proteinExistence type="predicted"/>
<name>A0ABU1ISG2_9BACL</name>
<protein>
    <recommendedName>
        <fullName evidence="3">Inhibitor of sigma-G Gin</fullName>
    </recommendedName>
</protein>
<reference evidence="1 2" key="1">
    <citation type="submission" date="2023-07" db="EMBL/GenBank/DDBJ databases">
        <title>Genomic Encyclopedia of Type Strains, Phase IV (KMG-IV): sequencing the most valuable type-strain genomes for metagenomic binning, comparative biology and taxonomic classification.</title>
        <authorList>
            <person name="Goeker M."/>
        </authorList>
    </citation>
    <scope>NUCLEOTIDE SEQUENCE [LARGE SCALE GENOMIC DNA]</scope>
    <source>
        <strain evidence="1 2">DSM 45903</strain>
    </source>
</reference>
<evidence type="ECO:0000313" key="1">
    <source>
        <dbReference type="EMBL" id="MDR6227139.1"/>
    </source>
</evidence>